<evidence type="ECO:0000259" key="5">
    <source>
        <dbReference type="SMART" id="SM00470"/>
    </source>
</evidence>
<dbReference type="InterPro" id="IPR041468">
    <property type="entry name" value="HTH_ParB/Spo0J"/>
</dbReference>
<reference evidence="6" key="1">
    <citation type="submission" date="2022-09" db="EMBL/GenBank/DDBJ databases">
        <title>Isolation and characterization of 3-chlorobenzoate degrading bacteria from soils in Shizuoka.</title>
        <authorList>
            <person name="Ifat A."/>
            <person name="Ogawa N."/>
            <person name="Kimbara K."/>
            <person name="Moriuchi R."/>
            <person name="Dohra H."/>
            <person name="Shintani M."/>
        </authorList>
    </citation>
    <scope>NUCLEOTIDE SEQUENCE</scope>
    <source>
        <strain evidence="6">19CS4-2</strain>
    </source>
</reference>
<sequence>MSTASRQRDKARSINLDEDDAFVSPPLPSQPRTAPGQLIGLQGRVHSQQQEIEQLRRELTEAQKTGSAVQLPLADLHEVAGRRRHMPAEKYEELRENLRHNKLIHPVVVRPRAEGGFEIISGHHRGDAFRELGRETIWCVLGDTTEQEANEGAFFANLMQSDLTDYEKYVGLKRFQSDHADLTQIEIAARVGISRGHISALLSFERLPAEVHAILDANKSIIGARVAIELAAATEAGKADKVIEAVQRVSEKKLDQTQALRFVKEDARRKPAAPAATTFKVKDGKSTWCDVRRARNVMRLEFQSEEVAEAVQDAIRRTLETFVAEGKS</sequence>
<dbReference type="NCBIfam" id="TIGR00180">
    <property type="entry name" value="parB_part"/>
    <property type="match status" value="1"/>
</dbReference>
<feature type="coiled-coil region" evidence="3">
    <location>
        <begin position="38"/>
        <end position="65"/>
    </location>
</feature>
<comment type="similarity">
    <text evidence="1">Belongs to the ParB family.</text>
</comment>
<accession>A0AA37MSS9</accession>
<feature type="domain" description="ParB-like N-terminal" evidence="5">
    <location>
        <begin position="69"/>
        <end position="158"/>
    </location>
</feature>
<evidence type="ECO:0000313" key="7">
    <source>
        <dbReference type="Proteomes" id="UP001055111"/>
    </source>
</evidence>
<dbReference type="PANTHER" id="PTHR33375">
    <property type="entry name" value="CHROMOSOME-PARTITIONING PROTEIN PARB-RELATED"/>
    <property type="match status" value="1"/>
</dbReference>
<dbReference type="GO" id="GO:0003677">
    <property type="term" value="F:DNA binding"/>
    <property type="evidence" value="ECO:0007669"/>
    <property type="project" value="InterPro"/>
</dbReference>
<evidence type="ECO:0000256" key="2">
    <source>
        <dbReference type="ARBA" id="ARBA00022829"/>
    </source>
</evidence>
<name>A0AA37MSS9_9BURK</name>
<comment type="caution">
    <text evidence="6">The sequence shown here is derived from an EMBL/GenBank/DDBJ whole genome shotgun (WGS) entry which is preliminary data.</text>
</comment>
<dbReference type="GO" id="GO:0007059">
    <property type="term" value="P:chromosome segregation"/>
    <property type="evidence" value="ECO:0007669"/>
    <property type="project" value="UniProtKB-KW"/>
</dbReference>
<feature type="region of interest" description="Disordered" evidence="4">
    <location>
        <begin position="1"/>
        <end position="35"/>
    </location>
</feature>
<dbReference type="EMBL" id="BPUS01000036">
    <property type="protein sequence ID" value="GJH30376.1"/>
    <property type="molecule type" value="Genomic_DNA"/>
</dbReference>
<evidence type="ECO:0000256" key="1">
    <source>
        <dbReference type="ARBA" id="ARBA00006295"/>
    </source>
</evidence>
<dbReference type="InterPro" id="IPR003115">
    <property type="entry name" value="ParB_N"/>
</dbReference>
<evidence type="ECO:0000256" key="3">
    <source>
        <dbReference type="SAM" id="Coils"/>
    </source>
</evidence>
<keyword evidence="2" id="KW-0159">Chromosome partition</keyword>
<evidence type="ECO:0000313" key="6">
    <source>
        <dbReference type="EMBL" id="GJH30376.1"/>
    </source>
</evidence>
<dbReference type="PANTHER" id="PTHR33375:SF1">
    <property type="entry name" value="CHROMOSOME-PARTITIONING PROTEIN PARB-RELATED"/>
    <property type="match status" value="1"/>
</dbReference>
<dbReference type="SMART" id="SM00470">
    <property type="entry name" value="ParB"/>
    <property type="match status" value="1"/>
</dbReference>
<dbReference type="SUPFAM" id="SSF109709">
    <property type="entry name" value="KorB DNA-binding domain-like"/>
    <property type="match status" value="1"/>
</dbReference>
<gene>
    <name evidence="6" type="ORF">CBA19CS42_37690</name>
</gene>
<organism evidence="6 7">
    <name type="scientific">Caballeronia novacaledonica</name>
    <dbReference type="NCBI Taxonomy" id="1544861"/>
    <lineage>
        <taxon>Bacteria</taxon>
        <taxon>Pseudomonadati</taxon>
        <taxon>Pseudomonadota</taxon>
        <taxon>Betaproteobacteria</taxon>
        <taxon>Burkholderiales</taxon>
        <taxon>Burkholderiaceae</taxon>
        <taxon>Caballeronia</taxon>
    </lineage>
</organism>
<dbReference type="Pfam" id="PF17762">
    <property type="entry name" value="HTH_ParB"/>
    <property type="match status" value="1"/>
</dbReference>
<keyword evidence="3" id="KW-0175">Coiled coil</keyword>
<dbReference type="AlphaFoldDB" id="A0AA37MSS9"/>
<dbReference type="Gene3D" id="1.10.10.2830">
    <property type="match status" value="1"/>
</dbReference>
<dbReference type="InterPro" id="IPR036086">
    <property type="entry name" value="ParB/Sulfiredoxin_sf"/>
</dbReference>
<feature type="compositionally biased region" description="Basic and acidic residues" evidence="4">
    <location>
        <begin position="1"/>
        <end position="12"/>
    </location>
</feature>
<evidence type="ECO:0000256" key="4">
    <source>
        <dbReference type="SAM" id="MobiDB-lite"/>
    </source>
</evidence>
<dbReference type="SUPFAM" id="SSF110849">
    <property type="entry name" value="ParB/Sulfiredoxin"/>
    <property type="match status" value="1"/>
</dbReference>
<dbReference type="RefSeq" id="WP_238218024.1">
    <property type="nucleotide sequence ID" value="NZ_BPUS01000036.1"/>
</dbReference>
<dbReference type="InterPro" id="IPR004437">
    <property type="entry name" value="ParB/RepB/Spo0J"/>
</dbReference>
<dbReference type="InterPro" id="IPR050336">
    <property type="entry name" value="Chromosome_partition/occlusion"/>
</dbReference>
<dbReference type="Proteomes" id="UP001055111">
    <property type="component" value="Unassembled WGS sequence"/>
</dbReference>
<dbReference type="GO" id="GO:0005694">
    <property type="term" value="C:chromosome"/>
    <property type="evidence" value="ECO:0007669"/>
    <property type="project" value="TreeGrafter"/>
</dbReference>
<dbReference type="Pfam" id="PF02195">
    <property type="entry name" value="ParB_N"/>
    <property type="match status" value="1"/>
</dbReference>
<proteinExistence type="inferred from homology"/>
<dbReference type="Gene3D" id="3.90.1530.10">
    <property type="entry name" value="Conserved hypothetical protein from pyrococcus furiosus pfu- 392566-001, ParB domain"/>
    <property type="match status" value="1"/>
</dbReference>
<protein>
    <submittedName>
        <fullName evidence="6">ParB/RepB/Spo0J family partition protein</fullName>
    </submittedName>
</protein>